<name>A0A5E7XRW0_9SPHN</name>
<organism evidence="2 3">
    <name type="scientific">Sphingomonas aurantiaca</name>
    <dbReference type="NCBI Taxonomy" id="185949"/>
    <lineage>
        <taxon>Bacteria</taxon>
        <taxon>Pseudomonadati</taxon>
        <taxon>Pseudomonadota</taxon>
        <taxon>Alphaproteobacteria</taxon>
        <taxon>Sphingomonadales</taxon>
        <taxon>Sphingomonadaceae</taxon>
        <taxon>Sphingomonas</taxon>
    </lineage>
</organism>
<feature type="compositionally biased region" description="Basic and acidic residues" evidence="1">
    <location>
        <begin position="72"/>
        <end position="87"/>
    </location>
</feature>
<evidence type="ECO:0000313" key="3">
    <source>
        <dbReference type="Proteomes" id="UP000326857"/>
    </source>
</evidence>
<dbReference type="RefSeq" id="WP_151989635.1">
    <property type="nucleotide sequence ID" value="NZ_LR701506.1"/>
</dbReference>
<proteinExistence type="predicted"/>
<gene>
    <name evidence="2" type="ORF">SPHINGO391_120022</name>
</gene>
<dbReference type="EMBL" id="CABVLI010000004">
    <property type="protein sequence ID" value="VVS96976.1"/>
    <property type="molecule type" value="Genomic_DNA"/>
</dbReference>
<dbReference type="Proteomes" id="UP000326857">
    <property type="component" value="Unassembled WGS sequence"/>
</dbReference>
<reference evidence="2 3" key="1">
    <citation type="submission" date="2019-09" db="EMBL/GenBank/DDBJ databases">
        <authorList>
            <person name="Dittami M. S."/>
        </authorList>
    </citation>
    <scope>NUCLEOTIDE SEQUENCE [LARGE SCALE GENOMIC DNA]</scope>
    <source>
        <strain evidence="2">SPHINGO391</strain>
    </source>
</reference>
<accession>A0A5E7XRW0</accession>
<evidence type="ECO:0000313" key="2">
    <source>
        <dbReference type="EMBL" id="VVS96976.1"/>
    </source>
</evidence>
<evidence type="ECO:0000256" key="1">
    <source>
        <dbReference type="SAM" id="MobiDB-lite"/>
    </source>
</evidence>
<dbReference type="AlphaFoldDB" id="A0A5E7XRW0"/>
<sequence>MRDYGLKMSDVEDRYGKTALALMRMSMALLDRAGHTLAAAHLQHAIDTVEVDHVEVAMSHHSAGSTGVGSGQHDDQRGAGKREGTGS</sequence>
<protein>
    <submittedName>
        <fullName evidence="2">Uncharacterized protein</fullName>
    </submittedName>
</protein>
<feature type="region of interest" description="Disordered" evidence="1">
    <location>
        <begin position="58"/>
        <end position="87"/>
    </location>
</feature>